<sequence>MKRTTTLIMAAVIAVGTGVARAEPTAEEIKQLGTTLTPWGAEKAGNKDGTIPAYTGGLTKPPANYNKSNPGWRPDPFPEDKPLFSIDAKNMDKYGDKLSEGVKAMMRKYPTFRIDVYPTRRSAAYPQHVIDNTLKNATRCKLEADGLGINHDCQGGFPFPIPKNGYEVMWNKIAQYRGPAQINEEWPTYVKPDGEVVNTAKNNHYIEWSLYNERNPGWFYATRTEYWAPTRLNGMNSLYYDLKKNSQRRSWTYVPAARRVRLAPDTAADTPIAPIGGAAVYDDSNMFSGKMDRFDFKLVGKKEMYIPYNSYKLHYPDKGSACDGNSKYLPGHVKPECVRFELHRVWHVHATLKPGKRHIYEKRDFFIDEDAWYGGIAETYDHAGKIYRVLFHGIAPQYDILAPVSEQGLIHDLSSGVYTYIQMGPHGSVPVKPLSPEDMSSESLTKSVLKY</sequence>
<dbReference type="RefSeq" id="WP_220634374.1">
    <property type="nucleotide sequence ID" value="NZ_CAJQUM010000001.1"/>
</dbReference>
<protein>
    <recommendedName>
        <fullName evidence="5">DUF1329 domain-containing protein</fullName>
    </recommendedName>
</protein>
<dbReference type="Proteomes" id="UP000742786">
    <property type="component" value="Unassembled WGS sequence"/>
</dbReference>
<feature type="signal peptide" evidence="2">
    <location>
        <begin position="1"/>
        <end position="22"/>
    </location>
</feature>
<name>A0A916J078_9PROT</name>
<keyword evidence="4" id="KW-1185">Reference proteome</keyword>
<proteinExistence type="predicted"/>
<dbReference type="InterPro" id="IPR010752">
    <property type="entry name" value="DUF1329"/>
</dbReference>
<dbReference type="Gene3D" id="2.50.20.10">
    <property type="entry name" value="Lipoprotein localisation LolA/LolB/LppX"/>
    <property type="match status" value="1"/>
</dbReference>
<keyword evidence="2" id="KW-0732">Signal</keyword>
<accession>A0A916J078</accession>
<dbReference type="Pfam" id="PF07044">
    <property type="entry name" value="DUF1329"/>
    <property type="match status" value="1"/>
</dbReference>
<feature type="chain" id="PRO_5037712640" description="DUF1329 domain-containing protein" evidence="2">
    <location>
        <begin position="23"/>
        <end position="451"/>
    </location>
</feature>
<feature type="region of interest" description="Disordered" evidence="1">
    <location>
        <begin position="431"/>
        <end position="451"/>
    </location>
</feature>
<reference evidence="3" key="1">
    <citation type="submission" date="2021-04" db="EMBL/GenBank/DDBJ databases">
        <authorList>
            <person name="Hornung B."/>
        </authorList>
    </citation>
    <scope>NUCLEOTIDE SEQUENCE</scope>
    <source>
        <strain evidence="3">G5G6</strain>
    </source>
</reference>
<evidence type="ECO:0008006" key="5">
    <source>
        <dbReference type="Google" id="ProtNLM"/>
    </source>
</evidence>
<evidence type="ECO:0000256" key="2">
    <source>
        <dbReference type="SAM" id="SignalP"/>
    </source>
</evidence>
<organism evidence="3 4">
    <name type="scientific">Georgfuchsia toluolica</name>
    <dbReference type="NCBI Taxonomy" id="424218"/>
    <lineage>
        <taxon>Bacteria</taxon>
        <taxon>Pseudomonadati</taxon>
        <taxon>Pseudomonadota</taxon>
        <taxon>Betaproteobacteria</taxon>
        <taxon>Nitrosomonadales</taxon>
        <taxon>Sterolibacteriaceae</taxon>
        <taxon>Georgfuchsia</taxon>
    </lineage>
</organism>
<evidence type="ECO:0000256" key="1">
    <source>
        <dbReference type="SAM" id="MobiDB-lite"/>
    </source>
</evidence>
<dbReference type="EMBL" id="CAJQUM010000001">
    <property type="protein sequence ID" value="CAG4882285.1"/>
    <property type="molecule type" value="Genomic_DNA"/>
</dbReference>
<dbReference type="AlphaFoldDB" id="A0A916J078"/>
<feature type="compositionally biased region" description="Polar residues" evidence="1">
    <location>
        <begin position="441"/>
        <end position="451"/>
    </location>
</feature>
<evidence type="ECO:0000313" key="4">
    <source>
        <dbReference type="Proteomes" id="UP000742786"/>
    </source>
</evidence>
<gene>
    <name evidence="3" type="ORF">GTOL_10167</name>
</gene>
<comment type="caution">
    <text evidence="3">The sequence shown here is derived from an EMBL/GenBank/DDBJ whole genome shotgun (WGS) entry which is preliminary data.</text>
</comment>
<evidence type="ECO:0000313" key="3">
    <source>
        <dbReference type="EMBL" id="CAG4882285.1"/>
    </source>
</evidence>